<dbReference type="RefSeq" id="WP_146087411.1">
    <property type="nucleotide sequence ID" value="NZ_FNVO01000006.1"/>
</dbReference>
<feature type="region of interest" description="Disordered" evidence="1">
    <location>
        <begin position="571"/>
        <end position="590"/>
    </location>
</feature>
<accession>A0A1H6AX33</accession>
<keyword evidence="3" id="KW-1185">Reference proteome</keyword>
<dbReference type="SUPFAM" id="SSF55154">
    <property type="entry name" value="CYTH-like phosphatases"/>
    <property type="match status" value="1"/>
</dbReference>
<dbReference type="OrthoDB" id="5165795at2"/>
<dbReference type="EMBL" id="FNVO01000006">
    <property type="protein sequence ID" value="SEG53209.1"/>
    <property type="molecule type" value="Genomic_DNA"/>
</dbReference>
<dbReference type="AlphaFoldDB" id="A0A1H6AX33"/>
<evidence type="ECO:0000313" key="3">
    <source>
        <dbReference type="Proteomes" id="UP000236723"/>
    </source>
</evidence>
<evidence type="ECO:0000256" key="1">
    <source>
        <dbReference type="SAM" id="MobiDB-lite"/>
    </source>
</evidence>
<dbReference type="Proteomes" id="UP000236723">
    <property type="component" value="Unassembled WGS sequence"/>
</dbReference>
<sequence length="652" mass="71829">MTTPYGKSSRPAAAEIPTDQAVGNAYPPLKAGSLVRVGTQNAVVEGSEPGFPKTYYKVRYDSNKQSARVPGTEVFRRDPVEIPGVATPMPPSRDAMHYVFFDPGDIKEPDSFLIKFQVNGGPVEQKVKKTRKGLLEMRADDHTRELKSVGEPKVSEPKYGLDATFGKLAQMRVAEAGYDDEGLHFTIKIWCNAEHMAKPYDLMVVYLDSAMDTVLDTVAIISPPEGHNTVELEATYTWAQLCALYHVTPEHGQSPRAALTSYLPQVGIRVVWMDAGTTASANSINHYSGGMDAKHGTGVVPIRTITIEDLKESETVRKLKWNAAEPLRDHRPVYRAFSDLLQPGKELATTLEAESEFQVSAEQYAKVLSLMAELRRSGDLQKKFGIVKMERDKKPDGKENDGPVVCHDFYYDVPGYSLLKRKIVLRRRSVPANDGAGVFLFACKGASFADSSEKIRLATQCHLIPGHKIERLIAFLTDTTNIDNAFARVLRDALGKEHPLLDPAGWAKLGQVMTVVSRRTKYSLELPYATTVEFSADEAEVTIDTRTAKVYSIEFGVGHPGLQVLNTATTTASTTGSSSGGGTPKGKPTRVLVERPYHVPADLRNPDLFTKPDYVQYRTLRDQLLTHLFGSKPDLQPGGNKAHTLATILKLI</sequence>
<name>A0A1H6AX33_9ACTN</name>
<reference evidence="3" key="1">
    <citation type="submission" date="2016-10" db="EMBL/GenBank/DDBJ databases">
        <authorList>
            <person name="Varghese N."/>
            <person name="Submissions S."/>
        </authorList>
    </citation>
    <scope>NUCLEOTIDE SEQUENCE [LARGE SCALE GENOMIC DNA]</scope>
    <source>
        <strain evidence="3">DSM 43163</strain>
    </source>
</reference>
<feature type="region of interest" description="Disordered" evidence="1">
    <location>
        <begin position="1"/>
        <end position="23"/>
    </location>
</feature>
<gene>
    <name evidence="2" type="ORF">SAMN04489712_10679</name>
</gene>
<dbReference type="InterPro" id="IPR033469">
    <property type="entry name" value="CYTH-like_dom_sf"/>
</dbReference>
<proteinExistence type="predicted"/>
<dbReference type="Gene3D" id="2.40.320.10">
    <property type="entry name" value="Hypothetical Protein Pfu-838710-001"/>
    <property type="match status" value="1"/>
</dbReference>
<protein>
    <submittedName>
        <fullName evidence="2">Uncharacterized protein</fullName>
    </submittedName>
</protein>
<evidence type="ECO:0000313" key="2">
    <source>
        <dbReference type="EMBL" id="SEG53209.1"/>
    </source>
</evidence>
<organism evidence="2 3">
    <name type="scientific">Thermomonospora echinospora</name>
    <dbReference type="NCBI Taxonomy" id="1992"/>
    <lineage>
        <taxon>Bacteria</taxon>
        <taxon>Bacillati</taxon>
        <taxon>Actinomycetota</taxon>
        <taxon>Actinomycetes</taxon>
        <taxon>Streptosporangiales</taxon>
        <taxon>Thermomonosporaceae</taxon>
        <taxon>Thermomonospora</taxon>
    </lineage>
</organism>